<accession>A0A6J8DWI8</accession>
<dbReference type="EMBL" id="CACVKT020008013">
    <property type="protein sequence ID" value="CAC5412440.1"/>
    <property type="molecule type" value="Genomic_DNA"/>
</dbReference>
<proteinExistence type="predicted"/>
<evidence type="ECO:0000313" key="1">
    <source>
        <dbReference type="EMBL" id="CAC5412440.1"/>
    </source>
</evidence>
<evidence type="ECO:0000313" key="2">
    <source>
        <dbReference type="Proteomes" id="UP000507470"/>
    </source>
</evidence>
<name>A0A6J8DWI8_MYTCO</name>
<dbReference type="CDD" id="cd00096">
    <property type="entry name" value="Ig"/>
    <property type="match status" value="1"/>
</dbReference>
<keyword evidence="2" id="KW-1185">Reference proteome</keyword>
<evidence type="ECO:0008006" key="3">
    <source>
        <dbReference type="Google" id="ProtNLM"/>
    </source>
</evidence>
<dbReference type="AlphaFoldDB" id="A0A6J8DWI8"/>
<dbReference type="Proteomes" id="UP000507470">
    <property type="component" value="Unassembled WGS sequence"/>
</dbReference>
<sequence length="244" mass="27518">MFNACNALFVELQFLNQTDNNIMYGQEGYPINISCASAKGYDVKELLIYQYGRQLATSKTSIVIFSFVPNRHSFSNFYCMEKSNPDADVHVKLVVYYAPDVKVFSRENSIECHPNGFPDTYTFHGLEHKSEKGVQVRFLDGSNNRTLILQNIRMQYKISGIYVCIVSNRIPDVTGSISQTGFTYFSYQVIDVLTSKAKSAPSLLVIRNENRGLNNIYIVGDGISIEVGKTVKRAIEVILMTLCI</sequence>
<gene>
    <name evidence="1" type="ORF">MCOR_45414</name>
</gene>
<reference evidence="1 2" key="1">
    <citation type="submission" date="2020-06" db="EMBL/GenBank/DDBJ databases">
        <authorList>
            <person name="Li R."/>
            <person name="Bekaert M."/>
        </authorList>
    </citation>
    <scope>NUCLEOTIDE SEQUENCE [LARGE SCALE GENOMIC DNA]</scope>
    <source>
        <strain evidence="2">wild</strain>
    </source>
</reference>
<protein>
    <recommendedName>
        <fullName evidence="3">Ig-like domain-containing protein</fullName>
    </recommendedName>
</protein>
<organism evidence="1 2">
    <name type="scientific">Mytilus coruscus</name>
    <name type="common">Sea mussel</name>
    <dbReference type="NCBI Taxonomy" id="42192"/>
    <lineage>
        <taxon>Eukaryota</taxon>
        <taxon>Metazoa</taxon>
        <taxon>Spiralia</taxon>
        <taxon>Lophotrochozoa</taxon>
        <taxon>Mollusca</taxon>
        <taxon>Bivalvia</taxon>
        <taxon>Autobranchia</taxon>
        <taxon>Pteriomorphia</taxon>
        <taxon>Mytilida</taxon>
        <taxon>Mytiloidea</taxon>
        <taxon>Mytilidae</taxon>
        <taxon>Mytilinae</taxon>
        <taxon>Mytilus</taxon>
    </lineage>
</organism>
<dbReference type="OrthoDB" id="10045578at2759"/>